<keyword evidence="4" id="KW-1185">Reference proteome</keyword>
<proteinExistence type="predicted"/>
<feature type="compositionally biased region" description="Basic and acidic residues" evidence="2">
    <location>
        <begin position="641"/>
        <end position="663"/>
    </location>
</feature>
<comment type="caution">
    <text evidence="3">The sequence shown here is derived from an EMBL/GenBank/DDBJ whole genome shotgun (WGS) entry which is preliminary data.</text>
</comment>
<reference evidence="3 4" key="1">
    <citation type="journal article" date="2021" name="Nat. Plants">
        <title>The Taxus genome provides insights into paclitaxel biosynthesis.</title>
        <authorList>
            <person name="Xiong X."/>
            <person name="Gou J."/>
            <person name="Liao Q."/>
            <person name="Li Y."/>
            <person name="Zhou Q."/>
            <person name="Bi G."/>
            <person name="Li C."/>
            <person name="Du R."/>
            <person name="Wang X."/>
            <person name="Sun T."/>
            <person name="Guo L."/>
            <person name="Liang H."/>
            <person name="Lu P."/>
            <person name="Wu Y."/>
            <person name="Zhang Z."/>
            <person name="Ro D.K."/>
            <person name="Shang Y."/>
            <person name="Huang S."/>
            <person name="Yan J."/>
        </authorList>
    </citation>
    <scope>NUCLEOTIDE SEQUENCE [LARGE SCALE GENOMIC DNA]</scope>
    <source>
        <strain evidence="3">Ta-2019</strain>
    </source>
</reference>
<dbReference type="GO" id="GO:0000919">
    <property type="term" value="P:cell plate assembly"/>
    <property type="evidence" value="ECO:0007669"/>
    <property type="project" value="TreeGrafter"/>
</dbReference>
<dbReference type="SMART" id="SM00320">
    <property type="entry name" value="WD40"/>
    <property type="match status" value="5"/>
</dbReference>
<feature type="non-terminal residue" evidence="3">
    <location>
        <position position="734"/>
    </location>
</feature>
<protein>
    <recommendedName>
        <fullName evidence="5">NEDD1</fullName>
    </recommendedName>
</protein>
<dbReference type="Pfam" id="PF00400">
    <property type="entry name" value="WD40"/>
    <property type="match status" value="2"/>
</dbReference>
<organism evidence="3 4">
    <name type="scientific">Taxus chinensis</name>
    <name type="common">Chinese yew</name>
    <name type="synonym">Taxus wallichiana var. chinensis</name>
    <dbReference type="NCBI Taxonomy" id="29808"/>
    <lineage>
        <taxon>Eukaryota</taxon>
        <taxon>Viridiplantae</taxon>
        <taxon>Streptophyta</taxon>
        <taxon>Embryophyta</taxon>
        <taxon>Tracheophyta</taxon>
        <taxon>Spermatophyta</taxon>
        <taxon>Pinopsida</taxon>
        <taxon>Pinidae</taxon>
        <taxon>Conifers II</taxon>
        <taxon>Cupressales</taxon>
        <taxon>Taxaceae</taxon>
        <taxon>Taxus</taxon>
    </lineage>
</organism>
<evidence type="ECO:0000256" key="1">
    <source>
        <dbReference type="PROSITE-ProRule" id="PRU00221"/>
    </source>
</evidence>
<evidence type="ECO:0000313" key="3">
    <source>
        <dbReference type="EMBL" id="KAH9317479.1"/>
    </source>
</evidence>
<sequence>LVVASAGEDRKISLWMKNGQSVTTVSQSVNDGGDYVDESILAICLSSKGSRYLCSGGTGKVVRIWDLQRRRCIKWLKGHTDTITGVMYNCKDEHLASISLKGDLILHNLASGARAAELKDPHDQVLRVLDYSRTSRHILATAGDDGSVHIWDTIGRSPKVSWLKQHSAPSTGVCFSPSSDKIVVSVGLDKKLYLFDPAVKKPVYCVPCEAPFSSLAFKDDGLILAAGTNSGRVVFYDVRGKPQAFTILRAYNTSEAVTSLCWQWSKPTLVNEANCSLEVALLGGTGEDSILMPDPLPTLTNSSHASTSIATASIRTSGRLAFSLADSSIAASGMNLASAATRSSPGEESQGGNHLSTNGAISRLQTRNNFIFKDDMEVFSPLVDVQPITPSVGSFWDNRDDLKKEGILGDNSRKLAWVPSPSSTVRRFPSFEELGSESFLAFERKSSLRQDDSQTRGSSPQLATPPHVISLKGDRSPSVTPPEAWGGDLHTDKFGMHQQAAHNISRFSSSASLDSGSILSGTVSSVTPDALLSTTSGIADLSTSVNFNTSQITGIDFSNTENATTSEALPALTVNGVSSTLTSKHITGQSNSEISTSMPMGLPRKYMAYVDRKANTSLSRGISFPGDGSLPNSSSPKQKKTGTEKREDKNSLDATLDGKKELENTTYIRPDVASTTAASSIPVNLEYSQQGPPSFALQLVQRTLEESLGSVQRAIHEDVQNLHLELLRQFHIQQ</sequence>
<dbReference type="OMA" id="GTMVLWD"/>
<dbReference type="Gene3D" id="2.130.10.10">
    <property type="entry name" value="YVTN repeat-like/Quinoprotein amine dehydrogenase"/>
    <property type="match status" value="2"/>
</dbReference>
<gene>
    <name evidence="3" type="ORF">KI387_019248</name>
</gene>
<dbReference type="GO" id="GO:0010968">
    <property type="term" value="P:regulation of microtubule nucleation"/>
    <property type="evidence" value="ECO:0007669"/>
    <property type="project" value="InterPro"/>
</dbReference>
<dbReference type="GO" id="GO:0005828">
    <property type="term" value="C:kinetochore microtubule"/>
    <property type="evidence" value="ECO:0007669"/>
    <property type="project" value="TreeGrafter"/>
</dbReference>
<evidence type="ECO:0000256" key="2">
    <source>
        <dbReference type="SAM" id="MobiDB-lite"/>
    </source>
</evidence>
<evidence type="ECO:0008006" key="5">
    <source>
        <dbReference type="Google" id="ProtNLM"/>
    </source>
</evidence>
<dbReference type="InterPro" id="IPR044621">
    <property type="entry name" value="NEDD1"/>
</dbReference>
<dbReference type="PROSITE" id="PS50082">
    <property type="entry name" value="WD_REPEATS_2"/>
    <property type="match status" value="1"/>
</dbReference>
<dbReference type="InterPro" id="IPR001680">
    <property type="entry name" value="WD40_rpt"/>
</dbReference>
<name>A0AA38LA78_TAXCH</name>
<feature type="non-terminal residue" evidence="3">
    <location>
        <position position="1"/>
    </location>
</feature>
<feature type="repeat" description="WD" evidence="1">
    <location>
        <begin position="119"/>
        <end position="152"/>
    </location>
</feature>
<dbReference type="InterPro" id="IPR036322">
    <property type="entry name" value="WD40_repeat_dom_sf"/>
</dbReference>
<dbReference type="GO" id="GO:2000694">
    <property type="term" value="P:regulation of phragmoplast microtubule organization"/>
    <property type="evidence" value="ECO:0007669"/>
    <property type="project" value="TreeGrafter"/>
</dbReference>
<dbReference type="GO" id="GO:0140496">
    <property type="term" value="F:gamma-tubulin complex binding"/>
    <property type="evidence" value="ECO:0007669"/>
    <property type="project" value="InterPro"/>
</dbReference>
<feature type="compositionally biased region" description="Basic and acidic residues" evidence="2">
    <location>
        <begin position="445"/>
        <end position="454"/>
    </location>
</feature>
<dbReference type="EMBL" id="JAHRHJ020000004">
    <property type="protein sequence ID" value="KAH9317479.1"/>
    <property type="molecule type" value="Genomic_DNA"/>
</dbReference>
<dbReference type="Proteomes" id="UP000824469">
    <property type="component" value="Unassembled WGS sequence"/>
</dbReference>
<dbReference type="PANTHER" id="PTHR45096:SF1">
    <property type="entry name" value="PROTEIN NEDD1"/>
    <property type="match status" value="1"/>
</dbReference>
<dbReference type="InterPro" id="IPR015943">
    <property type="entry name" value="WD40/YVTN_repeat-like_dom_sf"/>
</dbReference>
<feature type="region of interest" description="Disordered" evidence="2">
    <location>
        <begin position="340"/>
        <end position="359"/>
    </location>
</feature>
<evidence type="ECO:0000313" key="4">
    <source>
        <dbReference type="Proteomes" id="UP000824469"/>
    </source>
</evidence>
<dbReference type="SUPFAM" id="SSF50978">
    <property type="entry name" value="WD40 repeat-like"/>
    <property type="match status" value="1"/>
</dbReference>
<feature type="region of interest" description="Disordered" evidence="2">
    <location>
        <begin position="445"/>
        <end position="481"/>
    </location>
</feature>
<dbReference type="AlphaFoldDB" id="A0AA38LA78"/>
<dbReference type="PANTHER" id="PTHR45096">
    <property type="entry name" value="PROTEIN NEDD1"/>
    <property type="match status" value="1"/>
</dbReference>
<accession>A0AA38LA78</accession>
<feature type="region of interest" description="Disordered" evidence="2">
    <location>
        <begin position="620"/>
        <end position="663"/>
    </location>
</feature>
<dbReference type="GO" id="GO:0032467">
    <property type="term" value="P:positive regulation of cytokinesis"/>
    <property type="evidence" value="ECO:0007669"/>
    <property type="project" value="TreeGrafter"/>
</dbReference>
<keyword evidence="1" id="KW-0853">WD repeat</keyword>
<dbReference type="GO" id="GO:0060236">
    <property type="term" value="P:regulation of mitotic spindle organization"/>
    <property type="evidence" value="ECO:0007669"/>
    <property type="project" value="TreeGrafter"/>
</dbReference>